<gene>
    <name evidence="2" type="ORF">A2907_02825</name>
</gene>
<dbReference type="AlphaFoldDB" id="A0A1F5C6J2"/>
<protein>
    <recommendedName>
        <fullName evidence="1">Nmd3 N-terminal domain-containing protein</fullName>
    </recommendedName>
</protein>
<dbReference type="Proteomes" id="UP000177947">
    <property type="component" value="Unassembled WGS sequence"/>
</dbReference>
<comment type="caution">
    <text evidence="2">The sequence shown here is derived from an EMBL/GenBank/DDBJ whole genome shotgun (WGS) entry which is preliminary data.</text>
</comment>
<sequence>MSRSSHIPKGKKIKKQVEKFGPVRFPERRGKQEFGAGAKEYLICKDCQAAYYDKSWHESLADYKHLKEKNIDKKKINFILCPACQMIKNNQYEGIVLVYNTPEKIKKELMNLAENMGKTARSIDPLDRVSKIKETKNTIEIWTTENQLAKKIANKLKATFPNQLGEKKIHFSGEGSDVVRITVG</sequence>
<name>A0A1F5C6J2_9BACT</name>
<dbReference type="InterPro" id="IPR007064">
    <property type="entry name" value="Nmd3_N"/>
</dbReference>
<feature type="domain" description="Nmd3 N-terminal" evidence="1">
    <location>
        <begin position="75"/>
        <end position="182"/>
    </location>
</feature>
<dbReference type="Pfam" id="PF04981">
    <property type="entry name" value="NMD3"/>
    <property type="match status" value="1"/>
</dbReference>
<organism evidence="2 3">
    <name type="scientific">Candidatus Azambacteria bacterium RIFCSPLOWO2_01_FULL_37_9</name>
    <dbReference type="NCBI Taxonomy" id="1797297"/>
    <lineage>
        <taxon>Bacteria</taxon>
        <taxon>Candidatus Azamiibacteriota</taxon>
    </lineage>
</organism>
<accession>A0A1F5C6J2</accession>
<proteinExistence type="predicted"/>
<evidence type="ECO:0000313" key="3">
    <source>
        <dbReference type="Proteomes" id="UP000177947"/>
    </source>
</evidence>
<evidence type="ECO:0000259" key="1">
    <source>
        <dbReference type="Pfam" id="PF04981"/>
    </source>
</evidence>
<evidence type="ECO:0000313" key="2">
    <source>
        <dbReference type="EMBL" id="OGD38478.1"/>
    </source>
</evidence>
<dbReference type="EMBL" id="MEYQ01000043">
    <property type="protein sequence ID" value="OGD38478.1"/>
    <property type="molecule type" value="Genomic_DNA"/>
</dbReference>
<reference evidence="2 3" key="1">
    <citation type="journal article" date="2016" name="Nat. Commun.">
        <title>Thousands of microbial genomes shed light on interconnected biogeochemical processes in an aquifer system.</title>
        <authorList>
            <person name="Anantharaman K."/>
            <person name="Brown C.T."/>
            <person name="Hug L.A."/>
            <person name="Sharon I."/>
            <person name="Castelle C.J."/>
            <person name="Probst A.J."/>
            <person name="Thomas B.C."/>
            <person name="Singh A."/>
            <person name="Wilkins M.J."/>
            <person name="Karaoz U."/>
            <person name="Brodie E.L."/>
            <person name="Williams K.H."/>
            <person name="Hubbard S.S."/>
            <person name="Banfield J.F."/>
        </authorList>
    </citation>
    <scope>NUCLEOTIDE SEQUENCE [LARGE SCALE GENOMIC DNA]</scope>
</reference>